<dbReference type="InterPro" id="IPR036026">
    <property type="entry name" value="Seven-hairpin_glycosidases"/>
</dbReference>
<keyword evidence="7" id="KW-1185">Reference proteome</keyword>
<evidence type="ECO:0000256" key="5">
    <source>
        <dbReference type="SAM" id="SignalP"/>
    </source>
</evidence>
<dbReference type="EC" id="3.2.1.-" evidence="6"/>
<dbReference type="Proteomes" id="UP001589844">
    <property type="component" value="Unassembled WGS sequence"/>
</dbReference>
<evidence type="ECO:0000256" key="1">
    <source>
        <dbReference type="ARBA" id="ARBA00004240"/>
    </source>
</evidence>
<gene>
    <name evidence="6" type="ORF">ACFFJH_10210</name>
</gene>
<dbReference type="SUPFAM" id="SSF48225">
    <property type="entry name" value="Seven-hairpin glycosidases"/>
    <property type="match status" value="1"/>
</dbReference>
<sequence>MLKKITTTCALLTLAFSTSFVQAADMSEAESQAMASKVKRETQHAWQAYKQYAWGHDALKPLSKSNHDWYGTSLLMTPVDALDTLLIMGLKKEAKEAQELIVTKLNFDQDIYVQNFEITIRLLGGLLSSYQMTGDKRLLKLAEDLGNRLLPVFDSPTGMPYTHINLKTGKVRGDVSNPAETGTLLLEFGMLSKLTNKPVYYDKAKKALVATYERRSAIGLVGSNINVVTGAWTNKSSHIGGGIDSYYEYIYKCWRLFADQDCKAMWENSIKSVNQYLGEEAASGFWYGHANMETGKRTASLYGSLDAFMPALLVLGGDLDRAQRLQESGLKMWRLNGIEPESLDYQKMTVESAGYPLRPEIIESAYYLYRATGDVKYRQMGKEFFEDFVRYCREQAGYAALKDVRTKTKSDSMESFLFAETFKYYYLLFAPKSALDFDKVTFNTEAHPLRLPK</sequence>
<keyword evidence="3" id="KW-0256">Endoplasmic reticulum</keyword>
<feature type="chain" id="PRO_5045848225" evidence="5">
    <location>
        <begin position="24"/>
        <end position="453"/>
    </location>
</feature>
<evidence type="ECO:0000256" key="3">
    <source>
        <dbReference type="ARBA" id="ARBA00022824"/>
    </source>
</evidence>
<dbReference type="PANTHER" id="PTHR45679:SF6">
    <property type="entry name" value="ER DEGRADATION-ENHANCING ALPHA-MANNOSIDASE-LIKE PROTEIN 2"/>
    <property type="match status" value="1"/>
</dbReference>
<dbReference type="PRINTS" id="PR00747">
    <property type="entry name" value="GLYHDRLASE47"/>
</dbReference>
<evidence type="ECO:0000313" key="6">
    <source>
        <dbReference type="EMBL" id="MFC0350180.1"/>
    </source>
</evidence>
<evidence type="ECO:0000256" key="2">
    <source>
        <dbReference type="ARBA" id="ARBA00007658"/>
    </source>
</evidence>
<name>A0ABV6IEC1_9BURK</name>
<comment type="caution">
    <text evidence="6">The sequence shown here is derived from an EMBL/GenBank/DDBJ whole genome shotgun (WGS) entry which is preliminary data.</text>
</comment>
<evidence type="ECO:0000256" key="4">
    <source>
        <dbReference type="ARBA" id="ARBA00023180"/>
    </source>
</evidence>
<comment type="similarity">
    <text evidence="2">Belongs to the glycosyl hydrolase 47 family.</text>
</comment>
<keyword evidence="4" id="KW-0325">Glycoprotein</keyword>
<dbReference type="GO" id="GO:0016798">
    <property type="term" value="F:hydrolase activity, acting on glycosyl bonds"/>
    <property type="evidence" value="ECO:0007669"/>
    <property type="project" value="UniProtKB-KW"/>
</dbReference>
<dbReference type="Pfam" id="PF01532">
    <property type="entry name" value="Glyco_hydro_47"/>
    <property type="match status" value="1"/>
</dbReference>
<evidence type="ECO:0000313" key="7">
    <source>
        <dbReference type="Proteomes" id="UP001589844"/>
    </source>
</evidence>
<dbReference type="Gene3D" id="1.50.10.10">
    <property type="match status" value="1"/>
</dbReference>
<dbReference type="InterPro" id="IPR012341">
    <property type="entry name" value="6hp_glycosidase-like_sf"/>
</dbReference>
<keyword evidence="6" id="KW-0326">Glycosidase</keyword>
<feature type="signal peptide" evidence="5">
    <location>
        <begin position="1"/>
        <end position="23"/>
    </location>
</feature>
<protein>
    <submittedName>
        <fullName evidence="6">Glycoside hydrolase family 47 protein</fullName>
        <ecNumber evidence="6">3.2.1.-</ecNumber>
    </submittedName>
</protein>
<dbReference type="InterPro" id="IPR001382">
    <property type="entry name" value="Glyco_hydro_47"/>
</dbReference>
<organism evidence="6 7">
    <name type="scientific">Undibacterium danionis</name>
    <dbReference type="NCBI Taxonomy" id="1812100"/>
    <lineage>
        <taxon>Bacteria</taxon>
        <taxon>Pseudomonadati</taxon>
        <taxon>Pseudomonadota</taxon>
        <taxon>Betaproteobacteria</taxon>
        <taxon>Burkholderiales</taxon>
        <taxon>Oxalobacteraceae</taxon>
        <taxon>Undibacterium</taxon>
    </lineage>
</organism>
<dbReference type="RefSeq" id="WP_390212176.1">
    <property type="nucleotide sequence ID" value="NZ_JBHLXJ010000009.1"/>
</dbReference>
<reference evidence="6 7" key="1">
    <citation type="submission" date="2024-09" db="EMBL/GenBank/DDBJ databases">
        <authorList>
            <person name="Sun Q."/>
            <person name="Mori K."/>
        </authorList>
    </citation>
    <scope>NUCLEOTIDE SEQUENCE [LARGE SCALE GENOMIC DNA]</scope>
    <source>
        <strain evidence="6 7">CCM 8677</strain>
    </source>
</reference>
<keyword evidence="6" id="KW-0378">Hydrolase</keyword>
<dbReference type="EMBL" id="JBHLXJ010000009">
    <property type="protein sequence ID" value="MFC0350180.1"/>
    <property type="molecule type" value="Genomic_DNA"/>
</dbReference>
<comment type="subcellular location">
    <subcellularLocation>
        <location evidence="1">Endoplasmic reticulum</location>
    </subcellularLocation>
</comment>
<proteinExistence type="inferred from homology"/>
<keyword evidence="5" id="KW-0732">Signal</keyword>
<accession>A0ABV6IEC1</accession>
<dbReference type="InterPro" id="IPR044674">
    <property type="entry name" value="EDEM1/2/3"/>
</dbReference>
<dbReference type="PANTHER" id="PTHR45679">
    <property type="entry name" value="ER DEGRADATION-ENHANCING ALPHA-MANNOSIDASE-LIKE PROTEIN 2"/>
    <property type="match status" value="1"/>
</dbReference>